<dbReference type="AlphaFoldDB" id="A0A5B9VZF2"/>
<organism evidence="3 4">
    <name type="scientific">Aquisphaera giovannonii</name>
    <dbReference type="NCBI Taxonomy" id="406548"/>
    <lineage>
        <taxon>Bacteria</taxon>
        <taxon>Pseudomonadati</taxon>
        <taxon>Planctomycetota</taxon>
        <taxon>Planctomycetia</taxon>
        <taxon>Isosphaerales</taxon>
        <taxon>Isosphaeraceae</taxon>
        <taxon>Aquisphaera</taxon>
    </lineage>
</organism>
<dbReference type="KEGG" id="agv:OJF2_15460"/>
<dbReference type="EMBL" id="CP042997">
    <property type="protein sequence ID" value="QEH33050.1"/>
    <property type="molecule type" value="Genomic_DNA"/>
</dbReference>
<accession>A0A5B9VZF2</accession>
<dbReference type="InterPro" id="IPR017732">
    <property type="entry name" value="T4/T6SS_DotU"/>
</dbReference>
<keyword evidence="1" id="KW-1133">Transmembrane helix</keyword>
<gene>
    <name evidence="3" type="ORF">OJF2_15460</name>
</gene>
<dbReference type="OrthoDB" id="345640at2"/>
<protein>
    <recommendedName>
        <fullName evidence="2">Type IV / VI secretion system DotU domain-containing protein</fullName>
    </recommendedName>
</protein>
<keyword evidence="4" id="KW-1185">Reference proteome</keyword>
<sequence length="220" mass="24719">MTPQLSELVFPVMTYALDLKDRLDEGEDLDLEAEQRQLMDRLRSETEVRRLADYAGDGSVFLGARYALTCWIDELFIVYSPWADAWKERILELALYGSRDRAWKFWDQAEIALRRPNAPRVATPPGPDALEAFFLCTALGFRGKYLENPAKVRELMEEMRPQVTRTSPWPAPRDLGAGTNVEPLAGRAALGRAIAVYGGLCLALLIVFLILLSALGFLGR</sequence>
<dbReference type="Pfam" id="PF09850">
    <property type="entry name" value="DotU"/>
    <property type="match status" value="1"/>
</dbReference>
<feature type="transmembrane region" description="Helical" evidence="1">
    <location>
        <begin position="194"/>
        <end position="218"/>
    </location>
</feature>
<dbReference type="RefSeq" id="WP_148592662.1">
    <property type="nucleotide sequence ID" value="NZ_CP042997.1"/>
</dbReference>
<dbReference type="PANTHER" id="PTHR38033">
    <property type="entry name" value="MEMBRANE PROTEIN-RELATED"/>
    <property type="match status" value="1"/>
</dbReference>
<name>A0A5B9VZF2_9BACT</name>
<dbReference type="Gene3D" id="1.25.40.590">
    <property type="entry name" value="Type IV / VI secretion system, DotU"/>
    <property type="match status" value="1"/>
</dbReference>
<dbReference type="InterPro" id="IPR038522">
    <property type="entry name" value="T4/T6SS_DotU_sf"/>
</dbReference>
<evidence type="ECO:0000313" key="3">
    <source>
        <dbReference type="EMBL" id="QEH33050.1"/>
    </source>
</evidence>
<feature type="domain" description="Type IV / VI secretion system DotU" evidence="2">
    <location>
        <begin position="5"/>
        <end position="211"/>
    </location>
</feature>
<evidence type="ECO:0000259" key="2">
    <source>
        <dbReference type="Pfam" id="PF09850"/>
    </source>
</evidence>
<keyword evidence="1" id="KW-0472">Membrane</keyword>
<keyword evidence="1" id="KW-0812">Transmembrane</keyword>
<reference evidence="3 4" key="1">
    <citation type="submission" date="2019-08" db="EMBL/GenBank/DDBJ databases">
        <title>Deep-cultivation of Planctomycetes and their phenomic and genomic characterization uncovers novel biology.</title>
        <authorList>
            <person name="Wiegand S."/>
            <person name="Jogler M."/>
            <person name="Boedeker C."/>
            <person name="Pinto D."/>
            <person name="Vollmers J."/>
            <person name="Rivas-Marin E."/>
            <person name="Kohn T."/>
            <person name="Peeters S.H."/>
            <person name="Heuer A."/>
            <person name="Rast P."/>
            <person name="Oberbeckmann S."/>
            <person name="Bunk B."/>
            <person name="Jeske O."/>
            <person name="Meyerdierks A."/>
            <person name="Storesund J.E."/>
            <person name="Kallscheuer N."/>
            <person name="Luecker S."/>
            <person name="Lage O.M."/>
            <person name="Pohl T."/>
            <person name="Merkel B.J."/>
            <person name="Hornburger P."/>
            <person name="Mueller R.-W."/>
            <person name="Bruemmer F."/>
            <person name="Labrenz M."/>
            <person name="Spormann A.M."/>
            <person name="Op den Camp H."/>
            <person name="Overmann J."/>
            <person name="Amann R."/>
            <person name="Jetten M.S.M."/>
            <person name="Mascher T."/>
            <person name="Medema M.H."/>
            <person name="Devos D.P."/>
            <person name="Kaster A.-K."/>
            <person name="Ovreas L."/>
            <person name="Rohde M."/>
            <person name="Galperin M.Y."/>
            <person name="Jogler C."/>
        </authorList>
    </citation>
    <scope>NUCLEOTIDE SEQUENCE [LARGE SCALE GENOMIC DNA]</scope>
    <source>
        <strain evidence="3 4">OJF2</strain>
    </source>
</reference>
<proteinExistence type="predicted"/>
<evidence type="ECO:0000256" key="1">
    <source>
        <dbReference type="SAM" id="Phobius"/>
    </source>
</evidence>
<evidence type="ECO:0000313" key="4">
    <source>
        <dbReference type="Proteomes" id="UP000324233"/>
    </source>
</evidence>
<dbReference type="PANTHER" id="PTHR38033:SF1">
    <property type="entry name" value="DOTU FAMILY TYPE IV_VI SECRETION SYSTEM PROTEIN"/>
    <property type="match status" value="1"/>
</dbReference>
<dbReference type="Proteomes" id="UP000324233">
    <property type="component" value="Chromosome"/>
</dbReference>